<dbReference type="PANTHER" id="PTHR11476">
    <property type="entry name" value="HISTIDYL-TRNA SYNTHETASE"/>
    <property type="match status" value="1"/>
</dbReference>
<keyword evidence="2" id="KW-1185">Reference proteome</keyword>
<comment type="caution">
    <text evidence="1">The sequence shown here is derived from an EMBL/GenBank/DDBJ whole genome shotgun (WGS) entry which is preliminary data.</text>
</comment>
<dbReference type="Proteomes" id="UP001219525">
    <property type="component" value="Unassembled WGS sequence"/>
</dbReference>
<accession>A0AAD6VCL9</accession>
<reference evidence="1" key="1">
    <citation type="submission" date="2023-03" db="EMBL/GenBank/DDBJ databases">
        <title>Massive genome expansion in bonnet fungi (Mycena s.s.) driven by repeated elements and novel gene families across ecological guilds.</title>
        <authorList>
            <consortium name="Lawrence Berkeley National Laboratory"/>
            <person name="Harder C.B."/>
            <person name="Miyauchi S."/>
            <person name="Viragh M."/>
            <person name="Kuo A."/>
            <person name="Thoen E."/>
            <person name="Andreopoulos B."/>
            <person name="Lu D."/>
            <person name="Skrede I."/>
            <person name="Drula E."/>
            <person name="Henrissat B."/>
            <person name="Morin E."/>
            <person name="Kohler A."/>
            <person name="Barry K."/>
            <person name="LaButti K."/>
            <person name="Morin E."/>
            <person name="Salamov A."/>
            <person name="Lipzen A."/>
            <person name="Mereny Z."/>
            <person name="Hegedus B."/>
            <person name="Baldrian P."/>
            <person name="Stursova M."/>
            <person name="Weitz H."/>
            <person name="Taylor A."/>
            <person name="Grigoriev I.V."/>
            <person name="Nagy L.G."/>
            <person name="Martin F."/>
            <person name="Kauserud H."/>
        </authorList>
    </citation>
    <scope>NUCLEOTIDE SEQUENCE</scope>
    <source>
        <strain evidence="1">9144</strain>
    </source>
</reference>
<dbReference type="EMBL" id="JARJCW010000036">
    <property type="protein sequence ID" value="KAJ7207490.1"/>
    <property type="molecule type" value="Genomic_DNA"/>
</dbReference>
<dbReference type="InterPro" id="IPR045864">
    <property type="entry name" value="aa-tRNA-synth_II/BPL/LPL"/>
</dbReference>
<dbReference type="GO" id="GO:0032543">
    <property type="term" value="P:mitochondrial translation"/>
    <property type="evidence" value="ECO:0007669"/>
    <property type="project" value="TreeGrafter"/>
</dbReference>
<dbReference type="GO" id="GO:0005829">
    <property type="term" value="C:cytosol"/>
    <property type="evidence" value="ECO:0007669"/>
    <property type="project" value="TreeGrafter"/>
</dbReference>
<proteinExistence type="predicted"/>
<evidence type="ECO:0000313" key="2">
    <source>
        <dbReference type="Proteomes" id="UP001219525"/>
    </source>
</evidence>
<dbReference type="GO" id="GO:0005739">
    <property type="term" value="C:mitochondrion"/>
    <property type="evidence" value="ECO:0007669"/>
    <property type="project" value="TreeGrafter"/>
</dbReference>
<dbReference type="Gene3D" id="3.30.930.10">
    <property type="entry name" value="Bira Bifunctional Protein, Domain 2"/>
    <property type="match status" value="1"/>
</dbReference>
<name>A0AAD6VCL9_9AGAR</name>
<sequence>MSASSRITIKIKERTILDGIFEVYGAKIRPISSAVDKLDKAGFRSCRVQLHLQLPWPEVKKEMTGEKGLDEATADKIGEYINLKGSILHYYMCSHRCCSRHGYRLGVLQR</sequence>
<organism evidence="1 2">
    <name type="scientific">Mycena pura</name>
    <dbReference type="NCBI Taxonomy" id="153505"/>
    <lineage>
        <taxon>Eukaryota</taxon>
        <taxon>Fungi</taxon>
        <taxon>Dikarya</taxon>
        <taxon>Basidiomycota</taxon>
        <taxon>Agaricomycotina</taxon>
        <taxon>Agaricomycetes</taxon>
        <taxon>Agaricomycetidae</taxon>
        <taxon>Agaricales</taxon>
        <taxon>Marasmiineae</taxon>
        <taxon>Mycenaceae</taxon>
        <taxon>Mycena</taxon>
    </lineage>
</organism>
<dbReference type="AlphaFoldDB" id="A0AAD6VCL9"/>
<dbReference type="PANTHER" id="PTHR11476:SF7">
    <property type="entry name" value="HISTIDINE--TRNA LIGASE"/>
    <property type="match status" value="1"/>
</dbReference>
<dbReference type="GO" id="GO:0006427">
    <property type="term" value="P:histidyl-tRNA aminoacylation"/>
    <property type="evidence" value="ECO:0007669"/>
    <property type="project" value="TreeGrafter"/>
</dbReference>
<evidence type="ECO:0000313" key="1">
    <source>
        <dbReference type="EMBL" id="KAJ7207490.1"/>
    </source>
</evidence>
<protein>
    <submittedName>
        <fullName evidence="1">Uncharacterized protein</fullName>
    </submittedName>
</protein>
<gene>
    <name evidence="1" type="ORF">GGX14DRAFT_396315</name>
</gene>
<dbReference type="GO" id="GO:0003723">
    <property type="term" value="F:RNA binding"/>
    <property type="evidence" value="ECO:0007669"/>
    <property type="project" value="TreeGrafter"/>
</dbReference>
<dbReference type="GO" id="GO:0004821">
    <property type="term" value="F:histidine-tRNA ligase activity"/>
    <property type="evidence" value="ECO:0007669"/>
    <property type="project" value="TreeGrafter"/>
</dbReference>